<comment type="caution">
    <text evidence="2">The sequence shown here is derived from an EMBL/GenBank/DDBJ whole genome shotgun (WGS) entry which is preliminary data.</text>
</comment>
<name>A0A1Y2CBX8_9FUNG</name>
<evidence type="ECO:0000313" key="2">
    <source>
        <dbReference type="EMBL" id="ORY44539.1"/>
    </source>
</evidence>
<protein>
    <submittedName>
        <fullName evidence="2">Uncharacterized protein</fullName>
    </submittedName>
</protein>
<dbReference type="EMBL" id="MCGO01000022">
    <property type="protein sequence ID" value="ORY44539.1"/>
    <property type="molecule type" value="Genomic_DNA"/>
</dbReference>
<accession>A0A1Y2CBX8</accession>
<dbReference type="AlphaFoldDB" id="A0A1Y2CBX8"/>
<gene>
    <name evidence="2" type="ORF">BCR33DRAFT_225208</name>
</gene>
<sequence length="426" mass="48915">MKLARYGKLIEATDTRIRDHMDHTEVNERSILQKLTFEKESLIDELKSERKTFNATIADAVRELKIAQQIQKDQQNRFLEAQREIIALTEQHQPVVVQQPILRKSPEPQEPCKSCKDLEAEIKSLKLEIEKVSKEAAESAKQLLAEKESNATLTDHIAEIQTLTQTQSDTIQCLTSASSELEMHLKESILSIESLSMKKEKSDSVAKKLSEENQSLRDDLEHLETTLQRKKIWISENKRHIDDYRTSLSAAGLLDLMKVKVGGKTQGLSHCTLEDFIISTLKEIHDLRKQLQRYQALESEQAFQLESYKEELSKQNEVIAMSKVHLESSVAIAEGLRSERDYAISKIKDTVKVCKSRENQFQMELEIREKGVLEVVETSNQNLKAVREGYEVERAKFKEEIKDLLRENMALEANLRAVTKDNKLDV</sequence>
<organism evidence="2 3">
    <name type="scientific">Rhizoclosmatium globosum</name>
    <dbReference type="NCBI Taxonomy" id="329046"/>
    <lineage>
        <taxon>Eukaryota</taxon>
        <taxon>Fungi</taxon>
        <taxon>Fungi incertae sedis</taxon>
        <taxon>Chytridiomycota</taxon>
        <taxon>Chytridiomycota incertae sedis</taxon>
        <taxon>Chytridiomycetes</taxon>
        <taxon>Chytridiales</taxon>
        <taxon>Chytriomycetaceae</taxon>
        <taxon>Rhizoclosmatium</taxon>
    </lineage>
</organism>
<feature type="coiled-coil region" evidence="1">
    <location>
        <begin position="32"/>
        <end position="91"/>
    </location>
</feature>
<evidence type="ECO:0000256" key="1">
    <source>
        <dbReference type="SAM" id="Coils"/>
    </source>
</evidence>
<dbReference type="Proteomes" id="UP000193642">
    <property type="component" value="Unassembled WGS sequence"/>
</dbReference>
<reference evidence="2 3" key="1">
    <citation type="submission" date="2016-07" db="EMBL/GenBank/DDBJ databases">
        <title>Pervasive Adenine N6-methylation of Active Genes in Fungi.</title>
        <authorList>
            <consortium name="DOE Joint Genome Institute"/>
            <person name="Mondo S.J."/>
            <person name="Dannebaum R.O."/>
            <person name="Kuo R.C."/>
            <person name="Labutti K."/>
            <person name="Haridas S."/>
            <person name="Kuo A."/>
            <person name="Salamov A."/>
            <person name="Ahrendt S.R."/>
            <person name="Lipzen A."/>
            <person name="Sullivan W."/>
            <person name="Andreopoulos W.B."/>
            <person name="Clum A."/>
            <person name="Lindquist E."/>
            <person name="Daum C."/>
            <person name="Ramamoorthy G.K."/>
            <person name="Gryganskyi A."/>
            <person name="Culley D."/>
            <person name="Magnuson J.K."/>
            <person name="James T.Y."/>
            <person name="O'Malley M.A."/>
            <person name="Stajich J.E."/>
            <person name="Spatafora J.W."/>
            <person name="Visel A."/>
            <person name="Grigoriev I.V."/>
        </authorList>
    </citation>
    <scope>NUCLEOTIDE SEQUENCE [LARGE SCALE GENOMIC DNA]</scope>
    <source>
        <strain evidence="2 3">JEL800</strain>
    </source>
</reference>
<keyword evidence="1" id="KW-0175">Coiled coil</keyword>
<keyword evidence="3" id="KW-1185">Reference proteome</keyword>
<feature type="coiled-coil region" evidence="1">
    <location>
        <begin position="115"/>
        <end position="142"/>
    </location>
</feature>
<dbReference type="OrthoDB" id="2154025at2759"/>
<evidence type="ECO:0000313" key="3">
    <source>
        <dbReference type="Proteomes" id="UP000193642"/>
    </source>
</evidence>
<feature type="coiled-coil region" evidence="1">
    <location>
        <begin position="380"/>
        <end position="421"/>
    </location>
</feature>
<proteinExistence type="predicted"/>
<feature type="coiled-coil region" evidence="1">
    <location>
        <begin position="199"/>
        <end position="226"/>
    </location>
</feature>